<feature type="domain" description="DUF6292" evidence="1">
    <location>
        <begin position="30"/>
        <end position="115"/>
    </location>
</feature>
<dbReference type="Proteomes" id="UP000238362">
    <property type="component" value="Unassembled WGS sequence"/>
</dbReference>
<evidence type="ECO:0000259" key="1">
    <source>
        <dbReference type="Pfam" id="PF19809"/>
    </source>
</evidence>
<protein>
    <recommendedName>
        <fullName evidence="1">DUF6292 domain-containing protein</fullName>
    </recommendedName>
</protein>
<evidence type="ECO:0000313" key="3">
    <source>
        <dbReference type="Proteomes" id="UP000238362"/>
    </source>
</evidence>
<comment type="caution">
    <text evidence="2">The sequence shown here is derived from an EMBL/GenBank/DDBJ whole genome shotgun (WGS) entry which is preliminary data.</text>
</comment>
<reference evidence="2 3" key="1">
    <citation type="submission" date="2018-03" db="EMBL/GenBank/DDBJ databases">
        <title>Genomic Encyclopedia of Type Strains, Phase III (KMG-III): the genomes of soil and plant-associated and newly described type strains.</title>
        <authorList>
            <person name="Whitman W."/>
        </authorList>
    </citation>
    <scope>NUCLEOTIDE SEQUENCE [LARGE SCALE GENOMIC DNA]</scope>
    <source>
        <strain evidence="2 3">CGMCC 4.7125</strain>
    </source>
</reference>
<sequence length="150" mass="16705">MGQSAAATRERERTVYSDEMTATARGLRRYVELVAEELRMPPAFCVDVDDRATVYFALEQRVPRYPDRDLALLWDEENGWAIGVESGCGEDIIVLTYLGEDLLPSPGLVARFVDDFMADRYPGRPDPPGLRCAGTLDELGERLTRFGSAG</sequence>
<name>A0A2T0LND2_9PSEU</name>
<gene>
    <name evidence="2" type="ORF">B0I33_111210</name>
</gene>
<dbReference type="AlphaFoldDB" id="A0A2T0LND2"/>
<keyword evidence="3" id="KW-1185">Reference proteome</keyword>
<dbReference type="EMBL" id="PVNH01000011">
    <property type="protein sequence ID" value="PRX44696.1"/>
    <property type="molecule type" value="Genomic_DNA"/>
</dbReference>
<dbReference type="Pfam" id="PF19809">
    <property type="entry name" value="DUF6292"/>
    <property type="match status" value="1"/>
</dbReference>
<proteinExistence type="predicted"/>
<evidence type="ECO:0000313" key="2">
    <source>
        <dbReference type="EMBL" id="PRX44696.1"/>
    </source>
</evidence>
<dbReference type="InterPro" id="IPR046259">
    <property type="entry name" value="DUF6292"/>
</dbReference>
<organism evidence="2 3">
    <name type="scientific">Prauserella shujinwangii</name>
    <dbReference type="NCBI Taxonomy" id="1453103"/>
    <lineage>
        <taxon>Bacteria</taxon>
        <taxon>Bacillati</taxon>
        <taxon>Actinomycetota</taxon>
        <taxon>Actinomycetes</taxon>
        <taxon>Pseudonocardiales</taxon>
        <taxon>Pseudonocardiaceae</taxon>
        <taxon>Prauserella</taxon>
    </lineage>
</organism>
<accession>A0A2T0LND2</accession>